<dbReference type="RefSeq" id="WP_190259126.1">
    <property type="nucleotide sequence ID" value="NZ_QFGA01000003.1"/>
</dbReference>
<dbReference type="Gene3D" id="3.20.20.140">
    <property type="entry name" value="Metal-dependent hydrolases"/>
    <property type="match status" value="1"/>
</dbReference>
<dbReference type="SMART" id="SM00481">
    <property type="entry name" value="POLIIIAc"/>
    <property type="match status" value="1"/>
</dbReference>
<dbReference type="CDD" id="cd12113">
    <property type="entry name" value="PHP_PolIIIA_DnaE3"/>
    <property type="match status" value="1"/>
</dbReference>
<comment type="subcellular location">
    <subcellularLocation>
        <location evidence="1">Cytoplasm</location>
    </subcellularLocation>
</comment>
<evidence type="ECO:0000256" key="6">
    <source>
        <dbReference type="ARBA" id="ARBA00022695"/>
    </source>
</evidence>
<dbReference type="GO" id="GO:0006260">
    <property type="term" value="P:DNA replication"/>
    <property type="evidence" value="ECO:0007669"/>
    <property type="project" value="UniProtKB-KW"/>
</dbReference>
<evidence type="ECO:0000256" key="9">
    <source>
        <dbReference type="ARBA" id="ARBA00025611"/>
    </source>
</evidence>
<keyword evidence="5 13" id="KW-0808">Transferase</keyword>
<evidence type="ECO:0000256" key="5">
    <source>
        <dbReference type="ARBA" id="ARBA00022679"/>
    </source>
</evidence>
<dbReference type="Pfam" id="PF07733">
    <property type="entry name" value="DNA_pol3_alpha"/>
    <property type="match status" value="1"/>
</dbReference>
<dbReference type="InterPro" id="IPR004013">
    <property type="entry name" value="PHP_dom"/>
</dbReference>
<evidence type="ECO:0000256" key="3">
    <source>
        <dbReference type="ARBA" id="ARBA00012417"/>
    </source>
</evidence>
<dbReference type="Proteomes" id="UP000298324">
    <property type="component" value="Unassembled WGS sequence"/>
</dbReference>
<dbReference type="EC" id="2.7.7.7" evidence="3"/>
<dbReference type="Gene3D" id="1.10.150.870">
    <property type="match status" value="1"/>
</dbReference>
<dbReference type="Pfam" id="PF14579">
    <property type="entry name" value="HHH_6"/>
    <property type="match status" value="1"/>
</dbReference>
<comment type="function">
    <text evidence="9">DNA polymerase III is a complex, multichain enzyme responsible for most of the replicative synthesis in bacteria. This DNA polymerase also exhibits 3' to 5' exonuclease activity. The alpha chain is the DNA polymerase.</text>
</comment>
<keyword evidence="6 13" id="KW-0548">Nucleotidyltransferase</keyword>
<keyword evidence="8" id="KW-0239">DNA-directed DNA polymerase</keyword>
<evidence type="ECO:0000256" key="10">
    <source>
        <dbReference type="ARBA" id="ARBA00049244"/>
    </source>
</evidence>
<accession>A0A4Y7R791</accession>
<dbReference type="AlphaFoldDB" id="A0A4Y7R791"/>
<dbReference type="InterPro" id="IPR004365">
    <property type="entry name" value="NA-bd_OB_tRNA"/>
</dbReference>
<evidence type="ECO:0000256" key="8">
    <source>
        <dbReference type="ARBA" id="ARBA00022932"/>
    </source>
</evidence>
<proteinExistence type="inferred from homology"/>
<dbReference type="Pfam" id="PF17657">
    <property type="entry name" value="DNA_pol3_finger"/>
    <property type="match status" value="1"/>
</dbReference>
<dbReference type="NCBIfam" id="NF005298">
    <property type="entry name" value="PRK06826.1"/>
    <property type="match status" value="1"/>
</dbReference>
<protein>
    <recommendedName>
        <fullName evidence="4">DNA polymerase III subunit alpha</fullName>
        <ecNumber evidence="3">2.7.7.7</ecNumber>
    </recommendedName>
</protein>
<dbReference type="NCBIfam" id="NF004226">
    <property type="entry name" value="PRK05673.1"/>
    <property type="match status" value="1"/>
</dbReference>
<evidence type="ECO:0000256" key="4">
    <source>
        <dbReference type="ARBA" id="ARBA00019114"/>
    </source>
</evidence>
<gene>
    <name evidence="13" type="primary">dnaE_2</name>
    <name evidence="13" type="ORF">Psch_03567</name>
</gene>
<dbReference type="GO" id="GO:0003676">
    <property type="term" value="F:nucleic acid binding"/>
    <property type="evidence" value="ECO:0007669"/>
    <property type="project" value="InterPro"/>
</dbReference>
<dbReference type="InterPro" id="IPR029460">
    <property type="entry name" value="DNAPol_HHH"/>
</dbReference>
<comment type="catalytic activity">
    <reaction evidence="10">
        <text>DNA(n) + a 2'-deoxyribonucleoside 5'-triphosphate = DNA(n+1) + diphosphate</text>
        <dbReference type="Rhea" id="RHEA:22508"/>
        <dbReference type="Rhea" id="RHEA-COMP:17339"/>
        <dbReference type="Rhea" id="RHEA-COMP:17340"/>
        <dbReference type="ChEBI" id="CHEBI:33019"/>
        <dbReference type="ChEBI" id="CHEBI:61560"/>
        <dbReference type="ChEBI" id="CHEBI:173112"/>
        <dbReference type="EC" id="2.7.7.7"/>
    </reaction>
</comment>
<dbReference type="InterPro" id="IPR011708">
    <property type="entry name" value="DNA_pol3_alpha_NTPase_dom"/>
</dbReference>
<evidence type="ECO:0000256" key="1">
    <source>
        <dbReference type="ARBA" id="ARBA00004496"/>
    </source>
</evidence>
<dbReference type="GO" id="GO:0003887">
    <property type="term" value="F:DNA-directed DNA polymerase activity"/>
    <property type="evidence" value="ECO:0007669"/>
    <property type="project" value="UniProtKB-KW"/>
</dbReference>
<dbReference type="PANTHER" id="PTHR32294:SF0">
    <property type="entry name" value="DNA POLYMERASE III SUBUNIT ALPHA"/>
    <property type="match status" value="1"/>
</dbReference>
<feature type="compositionally biased region" description="Basic and acidic residues" evidence="11">
    <location>
        <begin position="1136"/>
        <end position="1148"/>
    </location>
</feature>
<dbReference type="InterPro" id="IPR003141">
    <property type="entry name" value="Pol/His_phosphatase_N"/>
</dbReference>
<comment type="caution">
    <text evidence="13">The sequence shown here is derived from an EMBL/GenBank/DDBJ whole genome shotgun (WGS) entry which is preliminary data.</text>
</comment>
<dbReference type="InterPro" id="IPR016195">
    <property type="entry name" value="Pol/histidinol_Pase-like"/>
</dbReference>
<dbReference type="GO" id="GO:0005737">
    <property type="term" value="C:cytoplasm"/>
    <property type="evidence" value="ECO:0007669"/>
    <property type="project" value="UniProtKB-SubCell"/>
</dbReference>
<dbReference type="InterPro" id="IPR004805">
    <property type="entry name" value="DnaE2/DnaE/PolC"/>
</dbReference>
<dbReference type="Gene3D" id="1.10.10.1600">
    <property type="entry name" value="Bacterial DNA polymerase III alpha subunit, thumb domain"/>
    <property type="match status" value="1"/>
</dbReference>
<feature type="region of interest" description="Disordered" evidence="11">
    <location>
        <begin position="1136"/>
        <end position="1181"/>
    </location>
</feature>
<comment type="similarity">
    <text evidence="2">Belongs to the DNA polymerase type-C family. DnaE subfamily.</text>
</comment>
<dbReference type="Pfam" id="PF01336">
    <property type="entry name" value="tRNA_anti-codon"/>
    <property type="match status" value="1"/>
</dbReference>
<dbReference type="InterPro" id="IPR040982">
    <property type="entry name" value="DNA_pol3_finger"/>
</dbReference>
<keyword evidence="14" id="KW-1185">Reference proteome</keyword>
<dbReference type="InterPro" id="IPR041931">
    <property type="entry name" value="DNA_pol3_alpha_thumb_dom"/>
</dbReference>
<name>A0A4Y7R791_9FIRM</name>
<evidence type="ECO:0000256" key="11">
    <source>
        <dbReference type="SAM" id="MobiDB-lite"/>
    </source>
</evidence>
<dbReference type="SUPFAM" id="SSF89550">
    <property type="entry name" value="PHP domain-like"/>
    <property type="match status" value="1"/>
</dbReference>
<dbReference type="CDD" id="cd04485">
    <property type="entry name" value="DnaE_OBF"/>
    <property type="match status" value="1"/>
</dbReference>
<evidence type="ECO:0000313" key="14">
    <source>
        <dbReference type="Proteomes" id="UP000298324"/>
    </source>
</evidence>
<dbReference type="EMBL" id="QFGA01000003">
    <property type="protein sequence ID" value="TEB04805.1"/>
    <property type="molecule type" value="Genomic_DNA"/>
</dbReference>
<keyword evidence="7" id="KW-0235">DNA replication</keyword>
<feature type="compositionally biased region" description="Low complexity" evidence="11">
    <location>
        <begin position="1149"/>
        <end position="1160"/>
    </location>
</feature>
<dbReference type="PANTHER" id="PTHR32294">
    <property type="entry name" value="DNA POLYMERASE III SUBUNIT ALPHA"/>
    <property type="match status" value="1"/>
</dbReference>
<evidence type="ECO:0000313" key="13">
    <source>
        <dbReference type="EMBL" id="TEB04805.1"/>
    </source>
</evidence>
<reference evidence="13 14" key="1">
    <citation type="journal article" date="2018" name="Environ. Microbiol.">
        <title>Novel energy conservation strategies and behaviour of Pelotomaculum schinkii driving syntrophic propionate catabolism.</title>
        <authorList>
            <person name="Hidalgo-Ahumada C.A.P."/>
            <person name="Nobu M.K."/>
            <person name="Narihiro T."/>
            <person name="Tamaki H."/>
            <person name="Liu W.T."/>
            <person name="Kamagata Y."/>
            <person name="Stams A.J.M."/>
            <person name="Imachi H."/>
            <person name="Sousa D.Z."/>
        </authorList>
    </citation>
    <scope>NUCLEOTIDE SEQUENCE [LARGE SCALE GENOMIC DNA]</scope>
    <source>
        <strain evidence="13 14">HH</strain>
    </source>
</reference>
<sequence length="1190" mass="131710">MFVHLHLHSEYSLLDGAARIKKAVSSAKEMGMPALAITDHGAMYGVVEFYKACKNAGIKPVLGCEVYVAPRTMDDRTPRVDDHPYHLVLLAENEEGYRNLLELVSLGFTRGFYYKPRVDKEALARYSKGLIALSGCIGGEVASRVLAGELEKARQAAVAYRDIFGPDNFFLELQDHGFPEQRTANRELVKIHEETGIPLVATNDVHYVRREDAASQDVLLAIQTGKSVDDPSRMKFQSSELYLKSEDEMSLLFGEQRQALHNTLQIAERCQVEMDFSQYYLPYFAVPEGYTADTYLEELCYQGAHRRYGDELSEEVKNRLSYELGVIKKMGYSAYFLIVWDFINFARQQGIPVGPGRGSAAGSLVAYSLTITNLDPLKYDLLFERFLNPERVSMPDIDTDICYERRGEVIDYLVQKYGTDHVAQIATFGTMAARAAIKDVGRAMDMPYGEVDRVAKLVPMELHITIEKALSTTPELKELYDQKADIKRLIDTAIALEGMPRHASIHAAGVVITKDPLTHYLPLYKASDGPVTTQFPMGTVEELGLLKMDLLGLRTLTVISDAVRMIAENTGTDLDIGEIPIDDRAAYDLLCRSETTGVFQVESSGMKAILRELKPSVFADIVPLMALYRPGPLQSGMAKDFIKNKQGITKTKYLHPKLEPILKDTYGVILYQEQVMRISSDLAGFSLAEADMLRRAMGKKKPEIIAGLRSQFVEGAGKNGVNESIAGEIFDLMEKFAGYGFNKSHSAAYGLVTYQTAYLKANYPVEFMAALLTSVKDNADKMAFYIEECRRMGIEVLPPDVNESGESFTVAGPKIRFGLAAVKNVGMGAVEAIIQARREGGQFPSFADFCRRMDTRVVNRRVLESLIKCGSFDSLGDRRAQLMGAVDSGLSLAQQSQRDRANGQMSLLDLMDESETVSLTLPEVAEFPTEEILAMEKETLGFYVSGHPLAAYRGVLNKLATVTTTELAELPDDSDVVLGGLISGVKKVSTRKGDAMAILTVEDLTGSVEVVVYPRPYQKNILAIRVDEVVLIKGRAKENSEEKKIIADEISTLDSHLGGELHLKIDSLQSQLLDHVKMVLSSFQGDAPVFLHFVQEKKVIKAGEEFHVDLSGPVVARLEEMMGHARVKVKRIVDEEGSSSEKIKERPVETTPTGTTLGEPAVPQAGLEQAHTPRKKPGTSTAEFFSILEL</sequence>
<evidence type="ECO:0000259" key="12">
    <source>
        <dbReference type="SMART" id="SM00481"/>
    </source>
</evidence>
<dbReference type="Pfam" id="PF02811">
    <property type="entry name" value="PHP"/>
    <property type="match status" value="1"/>
</dbReference>
<dbReference type="NCBIfam" id="TIGR00594">
    <property type="entry name" value="polc"/>
    <property type="match status" value="1"/>
</dbReference>
<evidence type="ECO:0000256" key="7">
    <source>
        <dbReference type="ARBA" id="ARBA00022705"/>
    </source>
</evidence>
<dbReference type="GO" id="GO:0008408">
    <property type="term" value="F:3'-5' exonuclease activity"/>
    <property type="evidence" value="ECO:0007669"/>
    <property type="project" value="InterPro"/>
</dbReference>
<feature type="domain" description="Polymerase/histidinol phosphatase N-terminal" evidence="12">
    <location>
        <begin position="3"/>
        <end position="70"/>
    </location>
</feature>
<organism evidence="13 14">
    <name type="scientific">Pelotomaculum schinkii</name>
    <dbReference type="NCBI Taxonomy" id="78350"/>
    <lineage>
        <taxon>Bacteria</taxon>
        <taxon>Bacillati</taxon>
        <taxon>Bacillota</taxon>
        <taxon>Clostridia</taxon>
        <taxon>Eubacteriales</taxon>
        <taxon>Desulfotomaculaceae</taxon>
        <taxon>Pelotomaculum</taxon>
    </lineage>
</organism>
<evidence type="ECO:0000256" key="2">
    <source>
        <dbReference type="ARBA" id="ARBA00009496"/>
    </source>
</evidence>